<accession>A0A1B1P8M3</accession>
<sequence>METSHELEKLILMSKLYAAEELNNKLRKEISSYEDIVNTAKSVIRMYEKYGNTSLDALTEARRIVKTEGKSLSIDASDIAYKILELRKRLNVELLSIASLKNSVLQYEYEHTIESQNSNVIEKFEEFQDCFNFDDV</sequence>
<protein>
    <submittedName>
        <fullName evidence="1">Uncharacterized protein</fullName>
    </submittedName>
</protein>
<proteinExistence type="predicted"/>
<dbReference type="Proteomes" id="UP000202533">
    <property type="component" value="Segment"/>
</dbReference>
<evidence type="ECO:0000313" key="1">
    <source>
        <dbReference type="EMBL" id="ANT40463.2"/>
    </source>
</evidence>
<dbReference type="RefSeq" id="YP_009288702.2">
    <property type="nucleotide sequence ID" value="NC_031087.1"/>
</dbReference>
<dbReference type="EMBL" id="KX258185">
    <property type="protein sequence ID" value="ANT40463.2"/>
    <property type="molecule type" value="Genomic_DNA"/>
</dbReference>
<dbReference type="KEGG" id="vg:29066989"/>
<name>A0A1B1P8M3_9CAUD</name>
<evidence type="ECO:0000313" key="2">
    <source>
        <dbReference type="Proteomes" id="UP000202533"/>
    </source>
</evidence>
<dbReference type="GeneID" id="29066989"/>
<gene>
    <name evidence="1" type="ORF">kpv477_026</name>
</gene>
<keyword evidence="2" id="KW-1185">Reference proteome</keyword>
<organism evidence="1 2">
    <name type="scientific">Klebsiella phage vB_KpnM_KpV477</name>
    <dbReference type="NCBI Taxonomy" id="1852625"/>
    <lineage>
        <taxon>Viruses</taxon>
        <taxon>Duplodnaviria</taxon>
        <taxon>Heunggongvirae</taxon>
        <taxon>Uroviricota</taxon>
        <taxon>Caudoviricetes</taxon>
        <taxon>Pantevenvirales</taxon>
        <taxon>Straboviridae</taxon>
        <taxon>Tevenvirinae</taxon>
        <taxon>Jiaodavirus</taxon>
        <taxon>Jiaodavirus kpv477</taxon>
    </lineage>
</organism>
<reference evidence="1 2" key="1">
    <citation type="submission" date="2016-05" db="EMBL/GenBank/DDBJ databases">
        <title>Complete genome sequence of Klebsiella pneumoniae bacteriophage vB_KpnM_KpV477.</title>
        <authorList>
            <person name="Komisarova E.V."/>
            <person name="Krasilnikova V.M."/>
            <person name="Kislichkina A.A."/>
            <person name="Bogun A.G."/>
            <person name="Volozhantsev N.V."/>
        </authorList>
    </citation>
    <scope>NUCLEOTIDE SEQUENCE [LARGE SCALE GENOMIC DNA]</scope>
</reference>